<protein>
    <recommendedName>
        <fullName evidence="1">RNA helicase</fullName>
        <ecNumber evidence="1">3.6.4.13</ecNumber>
    </recommendedName>
</protein>
<dbReference type="PANTHER" id="PTHR47963">
    <property type="entry name" value="DEAD-BOX ATP-DEPENDENT RNA HELICASE 47, MITOCHONDRIAL"/>
    <property type="match status" value="1"/>
</dbReference>
<dbReference type="SMART" id="SM00487">
    <property type="entry name" value="DEXDc"/>
    <property type="match status" value="1"/>
</dbReference>
<dbReference type="InterPro" id="IPR014001">
    <property type="entry name" value="Helicase_ATP-bd"/>
</dbReference>
<dbReference type="Proteomes" id="UP000182412">
    <property type="component" value="Unassembled WGS sequence"/>
</dbReference>
<dbReference type="SUPFAM" id="SSF52540">
    <property type="entry name" value="P-loop containing nucleoside triphosphate hydrolases"/>
    <property type="match status" value="1"/>
</dbReference>
<dbReference type="PANTHER" id="PTHR47963:SF8">
    <property type="entry name" value="ATP-DEPENDENT RNA HELICASE DEAD"/>
    <property type="match status" value="1"/>
</dbReference>
<dbReference type="SMART" id="SM00490">
    <property type="entry name" value="HELICc"/>
    <property type="match status" value="1"/>
</dbReference>
<dbReference type="EC" id="3.6.4.13" evidence="1"/>
<keyword evidence="5" id="KW-0067">ATP-binding</keyword>
<dbReference type="PROSITE" id="PS51192">
    <property type="entry name" value="HELICASE_ATP_BIND_1"/>
    <property type="match status" value="1"/>
</dbReference>
<dbReference type="InterPro" id="IPR014014">
    <property type="entry name" value="RNA_helicase_DEAD_Q_motif"/>
</dbReference>
<name>A0A1H0QRV0_SELRU</name>
<dbReference type="InterPro" id="IPR011545">
    <property type="entry name" value="DEAD/DEAH_box_helicase_dom"/>
</dbReference>
<feature type="compositionally biased region" description="Basic residues" evidence="7">
    <location>
        <begin position="393"/>
        <end position="412"/>
    </location>
</feature>
<feature type="short sequence motif" description="Q motif" evidence="6">
    <location>
        <begin position="2"/>
        <end position="30"/>
    </location>
</feature>
<feature type="domain" description="DEAD-box RNA helicase Q" evidence="10">
    <location>
        <begin position="2"/>
        <end position="30"/>
    </location>
</feature>
<gene>
    <name evidence="11" type="ORF">SAMN05216366_1099</name>
</gene>
<dbReference type="OrthoDB" id="9805696at2"/>
<dbReference type="InterPro" id="IPR044742">
    <property type="entry name" value="DEAD/DEAH_RhlB"/>
</dbReference>
<evidence type="ECO:0000259" key="9">
    <source>
        <dbReference type="PROSITE" id="PS51194"/>
    </source>
</evidence>
<evidence type="ECO:0000256" key="1">
    <source>
        <dbReference type="ARBA" id="ARBA00012552"/>
    </source>
</evidence>
<dbReference type="CDD" id="cd00268">
    <property type="entry name" value="DEADc"/>
    <property type="match status" value="1"/>
</dbReference>
<sequence length="412" mass="45358">MNKFIELGISEALVDVLKKQGIESPMQVQSAVIPKIIGGGNLVAQAPTGTGKTLAYLLPALQKIDVSSRDVQVVILAPTYELAMQIMNVARDLSQGAKLGIKVQGLIGGANIARQMDKLKDKPQLIVGSAGRIIELAQKNKLKLHKARMLVLDEFDRLFDDQNMTNTADVVRLLPEDRQVIMVSATAPKKALERADFLQQPEIVKVEADPAAQSQRENLYRMTPFRSKVETVRHLARRLAVKRGLVFINKVFDAERILAQLRYEGFMVGTLLGHNNKQARQKAIADFKAGRIKLLLSTDLAARGLDIPDVDYVFNLDLPESAEIYLHRAGRTARAGAKGTVITLADNKEAYKLEQLERKLGIDFQPLKGGEKAAPAKKKNAVKKGNDTAPKKSAAKSKKHTNRQGKRRAAAK</sequence>
<keyword evidence="2" id="KW-0547">Nucleotide-binding</keyword>
<dbReference type="Pfam" id="PF00271">
    <property type="entry name" value="Helicase_C"/>
    <property type="match status" value="1"/>
</dbReference>
<evidence type="ECO:0000256" key="6">
    <source>
        <dbReference type="PROSITE-ProRule" id="PRU00552"/>
    </source>
</evidence>
<keyword evidence="4 11" id="KW-0347">Helicase</keyword>
<dbReference type="GO" id="GO:0016787">
    <property type="term" value="F:hydrolase activity"/>
    <property type="evidence" value="ECO:0007669"/>
    <property type="project" value="UniProtKB-KW"/>
</dbReference>
<organism evidence="11 12">
    <name type="scientific">Selenomonas ruminantium</name>
    <dbReference type="NCBI Taxonomy" id="971"/>
    <lineage>
        <taxon>Bacteria</taxon>
        <taxon>Bacillati</taxon>
        <taxon>Bacillota</taxon>
        <taxon>Negativicutes</taxon>
        <taxon>Selenomonadales</taxon>
        <taxon>Selenomonadaceae</taxon>
        <taxon>Selenomonas</taxon>
    </lineage>
</organism>
<dbReference type="Pfam" id="PF00270">
    <property type="entry name" value="DEAD"/>
    <property type="match status" value="1"/>
</dbReference>
<dbReference type="PROSITE" id="PS51194">
    <property type="entry name" value="HELICASE_CTER"/>
    <property type="match status" value="1"/>
</dbReference>
<dbReference type="InterPro" id="IPR001650">
    <property type="entry name" value="Helicase_C-like"/>
</dbReference>
<dbReference type="GO" id="GO:0005524">
    <property type="term" value="F:ATP binding"/>
    <property type="evidence" value="ECO:0007669"/>
    <property type="project" value="UniProtKB-KW"/>
</dbReference>
<evidence type="ECO:0000256" key="5">
    <source>
        <dbReference type="ARBA" id="ARBA00022840"/>
    </source>
</evidence>
<keyword evidence="3" id="KW-0378">Hydrolase</keyword>
<evidence type="ECO:0000313" key="12">
    <source>
        <dbReference type="Proteomes" id="UP000182412"/>
    </source>
</evidence>
<evidence type="ECO:0000256" key="4">
    <source>
        <dbReference type="ARBA" id="ARBA00022806"/>
    </source>
</evidence>
<proteinExistence type="predicted"/>
<evidence type="ECO:0000256" key="3">
    <source>
        <dbReference type="ARBA" id="ARBA00022801"/>
    </source>
</evidence>
<feature type="domain" description="Helicase ATP-binding" evidence="8">
    <location>
        <begin position="33"/>
        <end position="205"/>
    </location>
</feature>
<dbReference type="GO" id="GO:0003724">
    <property type="term" value="F:RNA helicase activity"/>
    <property type="evidence" value="ECO:0007669"/>
    <property type="project" value="UniProtKB-EC"/>
</dbReference>
<evidence type="ECO:0000259" key="10">
    <source>
        <dbReference type="PROSITE" id="PS51195"/>
    </source>
</evidence>
<evidence type="ECO:0000259" key="8">
    <source>
        <dbReference type="PROSITE" id="PS51192"/>
    </source>
</evidence>
<dbReference type="Gene3D" id="3.40.50.300">
    <property type="entry name" value="P-loop containing nucleotide triphosphate hydrolases"/>
    <property type="match status" value="2"/>
</dbReference>
<feature type="domain" description="Helicase C-terminal" evidence="9">
    <location>
        <begin position="231"/>
        <end position="375"/>
    </location>
</feature>
<evidence type="ECO:0000313" key="11">
    <source>
        <dbReference type="EMBL" id="SDP19436.1"/>
    </source>
</evidence>
<reference evidence="11 12" key="1">
    <citation type="submission" date="2016-10" db="EMBL/GenBank/DDBJ databases">
        <authorList>
            <person name="de Groot N.N."/>
        </authorList>
    </citation>
    <scope>NUCLEOTIDE SEQUENCE [LARGE SCALE GENOMIC DNA]</scope>
    <source>
        <strain evidence="11 12">S137</strain>
    </source>
</reference>
<dbReference type="RefSeq" id="WP_074571897.1">
    <property type="nucleotide sequence ID" value="NZ_FNJQ01000009.1"/>
</dbReference>
<dbReference type="InterPro" id="IPR050547">
    <property type="entry name" value="DEAD_box_RNA_helicases"/>
</dbReference>
<dbReference type="EMBL" id="FNJQ01000009">
    <property type="protein sequence ID" value="SDP19436.1"/>
    <property type="molecule type" value="Genomic_DNA"/>
</dbReference>
<dbReference type="AlphaFoldDB" id="A0A1H0QRV0"/>
<dbReference type="InterPro" id="IPR027417">
    <property type="entry name" value="P-loop_NTPase"/>
</dbReference>
<evidence type="ECO:0000256" key="7">
    <source>
        <dbReference type="SAM" id="MobiDB-lite"/>
    </source>
</evidence>
<feature type="region of interest" description="Disordered" evidence="7">
    <location>
        <begin position="367"/>
        <end position="412"/>
    </location>
</feature>
<dbReference type="CDD" id="cd18787">
    <property type="entry name" value="SF2_C_DEAD"/>
    <property type="match status" value="1"/>
</dbReference>
<dbReference type="PROSITE" id="PS51195">
    <property type="entry name" value="Q_MOTIF"/>
    <property type="match status" value="1"/>
</dbReference>
<accession>A0A1H0QRV0</accession>
<evidence type="ECO:0000256" key="2">
    <source>
        <dbReference type="ARBA" id="ARBA00022741"/>
    </source>
</evidence>
<dbReference type="GO" id="GO:0003723">
    <property type="term" value="F:RNA binding"/>
    <property type="evidence" value="ECO:0007669"/>
    <property type="project" value="TreeGrafter"/>
</dbReference>